<feature type="region of interest" description="Disordered" evidence="1">
    <location>
        <begin position="131"/>
        <end position="159"/>
    </location>
</feature>
<keyword evidence="3" id="KW-1185">Reference proteome</keyword>
<dbReference type="OrthoDB" id="4230923at2759"/>
<dbReference type="AlphaFoldDB" id="A0A0C9V353"/>
<organism evidence="2 3">
    <name type="scientific">Sphaerobolus stellatus (strain SS14)</name>
    <dbReference type="NCBI Taxonomy" id="990650"/>
    <lineage>
        <taxon>Eukaryota</taxon>
        <taxon>Fungi</taxon>
        <taxon>Dikarya</taxon>
        <taxon>Basidiomycota</taxon>
        <taxon>Agaricomycotina</taxon>
        <taxon>Agaricomycetes</taxon>
        <taxon>Phallomycetidae</taxon>
        <taxon>Geastrales</taxon>
        <taxon>Sphaerobolaceae</taxon>
        <taxon>Sphaerobolus</taxon>
    </lineage>
</organism>
<proteinExistence type="predicted"/>
<dbReference type="Proteomes" id="UP000054279">
    <property type="component" value="Unassembled WGS sequence"/>
</dbReference>
<gene>
    <name evidence="2" type="ORF">M422DRAFT_255574</name>
</gene>
<sequence>MCIKQNPQWEGYSRNRTLFNLGVQPGTKAIWYSMKIDKDEYKLHAGTINIVAPGDEFAIYPNRTLCRFPGVMLFKLQAQGSCTIPQFETVFPTSLNSTNITLSPGSYPVAVRTRNGQEVELPSTCEQVSVDPFVESPEPSPNSKRISRALDATPIPPDAGSNPAAAIRLIITKSKDKGCRLIVPDFNLALELLERVQNALVDGPPGTLDTTTVTEPPRASPAHSQPNHTLSLPDIAAIFKNNPIASNSSYNKVNISLAKVVKDHPITSSSPGRVKTTVEDALTKVGIESLAGMKRMRMQARSSATRMHGWKRLRWALANFVPVEFDPREEGARRKVVAENGAVMEREEETVGMRWLNGKGQGHQVAKKHSSLVITVNSTKLADLMERKITIIRAICNI</sequence>
<evidence type="ECO:0000313" key="3">
    <source>
        <dbReference type="Proteomes" id="UP000054279"/>
    </source>
</evidence>
<name>A0A0C9V353_SPHS4</name>
<dbReference type="HOGENOM" id="CLU_692929_0_0_1"/>
<protein>
    <submittedName>
        <fullName evidence="2">Uncharacterized protein</fullName>
    </submittedName>
</protein>
<feature type="region of interest" description="Disordered" evidence="1">
    <location>
        <begin position="203"/>
        <end position="227"/>
    </location>
</feature>
<evidence type="ECO:0000313" key="2">
    <source>
        <dbReference type="EMBL" id="KIJ41384.1"/>
    </source>
</evidence>
<accession>A0A0C9V353</accession>
<reference evidence="2 3" key="1">
    <citation type="submission" date="2014-06" db="EMBL/GenBank/DDBJ databases">
        <title>Evolutionary Origins and Diversification of the Mycorrhizal Mutualists.</title>
        <authorList>
            <consortium name="DOE Joint Genome Institute"/>
            <consortium name="Mycorrhizal Genomics Consortium"/>
            <person name="Kohler A."/>
            <person name="Kuo A."/>
            <person name="Nagy L.G."/>
            <person name="Floudas D."/>
            <person name="Copeland A."/>
            <person name="Barry K.W."/>
            <person name="Cichocki N."/>
            <person name="Veneault-Fourrey C."/>
            <person name="LaButti K."/>
            <person name="Lindquist E.A."/>
            <person name="Lipzen A."/>
            <person name="Lundell T."/>
            <person name="Morin E."/>
            <person name="Murat C."/>
            <person name="Riley R."/>
            <person name="Ohm R."/>
            <person name="Sun H."/>
            <person name="Tunlid A."/>
            <person name="Henrissat B."/>
            <person name="Grigoriev I.V."/>
            <person name="Hibbett D.S."/>
            <person name="Martin F."/>
        </authorList>
    </citation>
    <scope>NUCLEOTIDE SEQUENCE [LARGE SCALE GENOMIC DNA]</scope>
    <source>
        <strain evidence="2 3">SS14</strain>
    </source>
</reference>
<dbReference type="EMBL" id="KN837137">
    <property type="protein sequence ID" value="KIJ41384.1"/>
    <property type="molecule type" value="Genomic_DNA"/>
</dbReference>
<evidence type="ECO:0000256" key="1">
    <source>
        <dbReference type="SAM" id="MobiDB-lite"/>
    </source>
</evidence>